<feature type="transmembrane region" description="Helical" evidence="1">
    <location>
        <begin position="373"/>
        <end position="395"/>
    </location>
</feature>
<feature type="transmembrane region" description="Helical" evidence="1">
    <location>
        <begin position="304"/>
        <end position="324"/>
    </location>
</feature>
<keyword evidence="1" id="KW-1133">Transmembrane helix</keyword>
<evidence type="ECO:0000256" key="1">
    <source>
        <dbReference type="SAM" id="Phobius"/>
    </source>
</evidence>
<feature type="transmembrane region" description="Helical" evidence="1">
    <location>
        <begin position="204"/>
        <end position="222"/>
    </location>
</feature>
<dbReference type="EMBL" id="CP006932">
    <property type="protein sequence ID" value="AHK22486.1"/>
    <property type="molecule type" value="Genomic_DNA"/>
</dbReference>
<sequence length="401" mass="45569">MESLGNVLLDTSGEILYFIFGWLFLAIIVFQFLNYFFEDKWEIMIQEKNKSDVLIGGIFGFIPGCGGTIFLINLFKEEKIGLGTLIAAFITTIGEVSFILIVIDPLLLIYISIISYISAIIVGYFVKYLKIQEKYSLYATAETKKKKLHNHQKESKKALEIFGFSDHFIIPIFFTILFLFVFPFTIIASFIPEGPENFPNYLSAIQWTSIVILPLIVIYYLIRTYFIRSEHDEDHSHENIHDKGKEGIKHQINHISYNLILILSWVSITLLIINLIVYAIVYYSNLYQNINDLQDNVDQFKNDWWYLILLVIIGALIGLIPTCGPQIAFTLLMIGEIGGSEAIAFGGISALIANSISQDGHAGIVYFTFDKKGYGIVKLIEIISAVIFGLIFIPLDKYTNL</sequence>
<reference evidence="2 3" key="1">
    <citation type="journal article" date="2014" name="Genome Biol. Evol.">
        <title>Phylogenomics of "Candidatus Hepatoplasma crinochetorum," a Lineage of Mollicutes Associated with Noninsect Arthropods.</title>
        <authorList>
            <person name="Leclercq S."/>
            <person name="Dittmer J."/>
            <person name="Bouchon D."/>
            <person name="Cordaux R."/>
        </authorList>
    </citation>
    <scope>NUCLEOTIDE SEQUENCE [LARGE SCALE GENOMIC DNA]</scope>
    <source>
        <strain evidence="2 3">Av</strain>
    </source>
</reference>
<feature type="transmembrane region" description="Helical" evidence="1">
    <location>
        <begin position="107"/>
        <end position="126"/>
    </location>
</feature>
<dbReference type="Pfam" id="PF11449">
    <property type="entry name" value="ArsP_2"/>
    <property type="match status" value="1"/>
</dbReference>
<name>W8GN93_9MOLU</name>
<keyword evidence="1" id="KW-0472">Membrane</keyword>
<dbReference type="KEGG" id="hcr:X271_00380"/>
<feature type="transmembrane region" description="Helical" evidence="1">
    <location>
        <begin position="82"/>
        <end position="101"/>
    </location>
</feature>
<gene>
    <name evidence="2" type="ORF">X271_00380</name>
</gene>
<dbReference type="NCBIfam" id="NF037962">
    <property type="entry name" value="arsenic_eff"/>
    <property type="match status" value="1"/>
</dbReference>
<keyword evidence="3" id="KW-1185">Reference proteome</keyword>
<protein>
    <recommendedName>
        <fullName evidence="4">Permease</fullName>
    </recommendedName>
</protein>
<dbReference type="AlphaFoldDB" id="W8GN93"/>
<evidence type="ECO:0000313" key="3">
    <source>
        <dbReference type="Proteomes" id="UP000019450"/>
    </source>
</evidence>
<feature type="transmembrane region" description="Helical" evidence="1">
    <location>
        <begin position="53"/>
        <end position="75"/>
    </location>
</feature>
<dbReference type="Proteomes" id="UP000019450">
    <property type="component" value="Chromosome"/>
</dbReference>
<evidence type="ECO:0008006" key="4">
    <source>
        <dbReference type="Google" id="ProtNLM"/>
    </source>
</evidence>
<dbReference type="STRING" id="1427984.X271_00380"/>
<feature type="transmembrane region" description="Helical" evidence="1">
    <location>
        <begin position="331"/>
        <end position="353"/>
    </location>
</feature>
<dbReference type="InterPro" id="IPR021552">
    <property type="entry name" value="ArsP_2"/>
</dbReference>
<feature type="transmembrane region" description="Helical" evidence="1">
    <location>
        <begin position="259"/>
        <end position="284"/>
    </location>
</feature>
<dbReference type="RefSeq" id="WP_025208779.1">
    <property type="nucleotide sequence ID" value="NZ_CP006932.1"/>
</dbReference>
<feature type="transmembrane region" description="Helical" evidence="1">
    <location>
        <begin position="15"/>
        <end position="33"/>
    </location>
</feature>
<evidence type="ECO:0000313" key="2">
    <source>
        <dbReference type="EMBL" id="AHK22486.1"/>
    </source>
</evidence>
<feature type="transmembrane region" description="Helical" evidence="1">
    <location>
        <begin position="168"/>
        <end position="192"/>
    </location>
</feature>
<organism evidence="2 3">
    <name type="scientific">Candidatus Hepatoplasma crinochetorum Av</name>
    <dbReference type="NCBI Taxonomy" id="1427984"/>
    <lineage>
        <taxon>Bacteria</taxon>
        <taxon>Bacillati</taxon>
        <taxon>Mycoplasmatota</taxon>
        <taxon>Mollicutes</taxon>
        <taxon>Candidatus Hepatoplasmataceae</taxon>
        <taxon>Candidatus Hepatoplasma</taxon>
    </lineage>
</organism>
<accession>W8GN93</accession>
<dbReference type="HOGENOM" id="CLU_054164_0_0_14"/>
<dbReference type="eggNOG" id="COG2248">
    <property type="taxonomic scope" value="Bacteria"/>
</dbReference>
<proteinExistence type="predicted"/>
<keyword evidence="1" id="KW-0812">Transmembrane</keyword>